<gene>
    <name evidence="2" type="ORF">BU24DRAFT_150564</name>
</gene>
<keyword evidence="3" id="KW-1185">Reference proteome</keyword>
<reference evidence="2" key="1">
    <citation type="journal article" date="2020" name="Stud. Mycol.">
        <title>101 Dothideomycetes genomes: a test case for predicting lifestyles and emergence of pathogens.</title>
        <authorList>
            <person name="Haridas S."/>
            <person name="Albert R."/>
            <person name="Binder M."/>
            <person name="Bloem J."/>
            <person name="Labutti K."/>
            <person name="Salamov A."/>
            <person name="Andreopoulos B."/>
            <person name="Baker S."/>
            <person name="Barry K."/>
            <person name="Bills G."/>
            <person name="Bluhm B."/>
            <person name="Cannon C."/>
            <person name="Castanera R."/>
            <person name="Culley D."/>
            <person name="Daum C."/>
            <person name="Ezra D."/>
            <person name="Gonzalez J."/>
            <person name="Henrissat B."/>
            <person name="Kuo A."/>
            <person name="Liang C."/>
            <person name="Lipzen A."/>
            <person name="Lutzoni F."/>
            <person name="Magnuson J."/>
            <person name="Mondo S."/>
            <person name="Nolan M."/>
            <person name="Ohm R."/>
            <person name="Pangilinan J."/>
            <person name="Park H.-J."/>
            <person name="Ramirez L."/>
            <person name="Alfaro M."/>
            <person name="Sun H."/>
            <person name="Tritt A."/>
            <person name="Yoshinaga Y."/>
            <person name="Zwiers L.-H."/>
            <person name="Turgeon B."/>
            <person name="Goodwin S."/>
            <person name="Spatafora J."/>
            <person name="Crous P."/>
            <person name="Grigoriev I."/>
        </authorList>
    </citation>
    <scope>NUCLEOTIDE SEQUENCE</scope>
    <source>
        <strain evidence="2">CBS 175.79</strain>
    </source>
</reference>
<dbReference type="EMBL" id="ML978068">
    <property type="protein sequence ID" value="KAF2017433.1"/>
    <property type="molecule type" value="Genomic_DNA"/>
</dbReference>
<dbReference type="Proteomes" id="UP000799778">
    <property type="component" value="Unassembled WGS sequence"/>
</dbReference>
<feature type="region of interest" description="Disordered" evidence="1">
    <location>
        <begin position="1"/>
        <end position="26"/>
    </location>
</feature>
<proteinExistence type="predicted"/>
<evidence type="ECO:0000313" key="2">
    <source>
        <dbReference type="EMBL" id="KAF2017433.1"/>
    </source>
</evidence>
<protein>
    <submittedName>
        <fullName evidence="2">Uncharacterized protein</fullName>
    </submittedName>
</protein>
<evidence type="ECO:0000256" key="1">
    <source>
        <dbReference type="SAM" id="MobiDB-lite"/>
    </source>
</evidence>
<dbReference type="GeneID" id="54278650"/>
<dbReference type="RefSeq" id="XP_033385772.1">
    <property type="nucleotide sequence ID" value="XM_033521253.1"/>
</dbReference>
<organism evidence="2 3">
    <name type="scientific">Aaosphaeria arxii CBS 175.79</name>
    <dbReference type="NCBI Taxonomy" id="1450172"/>
    <lineage>
        <taxon>Eukaryota</taxon>
        <taxon>Fungi</taxon>
        <taxon>Dikarya</taxon>
        <taxon>Ascomycota</taxon>
        <taxon>Pezizomycotina</taxon>
        <taxon>Dothideomycetes</taxon>
        <taxon>Pleosporomycetidae</taxon>
        <taxon>Pleosporales</taxon>
        <taxon>Pleosporales incertae sedis</taxon>
        <taxon>Aaosphaeria</taxon>
    </lineage>
</organism>
<sequence length="104" mass="11848">MPGDPQPIIPCSSNTLRRRSAPYRSRRRNCRVTSPCTSENSMLRRCRSPNQRGKGNLSKARRVPVPISFHSHPIPFHCILSYHTVPVSFHFISYSVVLCCVALR</sequence>
<feature type="compositionally biased region" description="Basic residues" evidence="1">
    <location>
        <begin position="16"/>
        <end position="26"/>
    </location>
</feature>
<name>A0A6A5XX10_9PLEO</name>
<accession>A0A6A5XX10</accession>
<dbReference type="AlphaFoldDB" id="A0A6A5XX10"/>
<evidence type="ECO:0000313" key="3">
    <source>
        <dbReference type="Proteomes" id="UP000799778"/>
    </source>
</evidence>